<reference evidence="1" key="1">
    <citation type="submission" date="2020-04" db="EMBL/GenBank/DDBJ databases">
        <authorList>
            <person name="Alioto T."/>
            <person name="Alioto T."/>
            <person name="Gomez Garrido J."/>
        </authorList>
    </citation>
    <scope>NUCLEOTIDE SEQUENCE</scope>
    <source>
        <strain evidence="1">A484AB</strain>
    </source>
</reference>
<organism evidence="1 2">
    <name type="scientific">Paramuricea clavata</name>
    <name type="common">Red gorgonian</name>
    <name type="synonym">Violescent sea-whip</name>
    <dbReference type="NCBI Taxonomy" id="317549"/>
    <lineage>
        <taxon>Eukaryota</taxon>
        <taxon>Metazoa</taxon>
        <taxon>Cnidaria</taxon>
        <taxon>Anthozoa</taxon>
        <taxon>Octocorallia</taxon>
        <taxon>Malacalcyonacea</taxon>
        <taxon>Plexauridae</taxon>
        <taxon>Paramuricea</taxon>
    </lineage>
</organism>
<sequence length="189" mass="21816">MKKCTGVKPLPSENLTDLNKTVQVKAVDFEIYDDSDDEDKIFNEPIPDSDKNLTDLNKTLQFKKANYESSDLIEKEELPSDEITRVSQLYCSCGELFFEEEAFREHRQQHEFSDFIDEELCQKNISPSENLMDLNKTLQLKGVDSEIYNASGDEDKIFNEVMPDSDKNLTDLNKTVHLKQVNYESSDLI</sequence>
<accession>A0A6S7KVP6</accession>
<proteinExistence type="predicted"/>
<name>A0A6S7KVP6_PARCT</name>
<keyword evidence="2" id="KW-1185">Reference proteome</keyword>
<evidence type="ECO:0000313" key="2">
    <source>
        <dbReference type="Proteomes" id="UP001152795"/>
    </source>
</evidence>
<protein>
    <submittedName>
        <fullName evidence="1">Uncharacterized protein</fullName>
    </submittedName>
</protein>
<dbReference type="EMBL" id="CACRXK020046289">
    <property type="protein sequence ID" value="CAB4046140.1"/>
    <property type="molecule type" value="Genomic_DNA"/>
</dbReference>
<gene>
    <name evidence="1" type="ORF">PACLA_8A084343</name>
</gene>
<comment type="caution">
    <text evidence="1">The sequence shown here is derived from an EMBL/GenBank/DDBJ whole genome shotgun (WGS) entry which is preliminary data.</text>
</comment>
<dbReference type="Proteomes" id="UP001152795">
    <property type="component" value="Unassembled WGS sequence"/>
</dbReference>
<evidence type="ECO:0000313" key="1">
    <source>
        <dbReference type="EMBL" id="CAB4046140.1"/>
    </source>
</evidence>
<feature type="non-terminal residue" evidence="1">
    <location>
        <position position="1"/>
    </location>
</feature>
<dbReference type="AlphaFoldDB" id="A0A6S7KVP6"/>